<name>I3EDT2_NEMP3</name>
<reference evidence="1" key="1">
    <citation type="submission" date="2011-01" db="EMBL/GenBank/DDBJ databases">
        <title>The Genome Sequence of Nematocida parisii strain ERTm3.</title>
        <authorList>
            <consortium name="The Broad Institute Genome Sequencing Platform"/>
            <consortium name="The Broad Institute Genome Sequencing Center for Infectious Disease"/>
            <person name="Cuomo C."/>
            <person name="Troemel E."/>
            <person name="Young S.K."/>
            <person name="Zeng Q."/>
            <person name="Gargeya S."/>
            <person name="Fitzgerald M."/>
            <person name="Haas B."/>
            <person name="Abouelleil A."/>
            <person name="Alvarado L."/>
            <person name="Arachchi H.M."/>
            <person name="Berlin A."/>
            <person name="Chapman S.B."/>
            <person name="Gearin G."/>
            <person name="Goldberg J."/>
            <person name="Griggs A."/>
            <person name="Gujja S."/>
            <person name="Hansen M."/>
            <person name="Heiman D."/>
            <person name="Howarth C."/>
            <person name="Larimer J."/>
            <person name="Lui A."/>
            <person name="MacDonald P.J.P."/>
            <person name="McCowen C."/>
            <person name="Montmayeur A."/>
            <person name="Murphy C."/>
            <person name="Neiman D."/>
            <person name="Pearson M."/>
            <person name="Priest M."/>
            <person name="Roberts A."/>
            <person name="Saif S."/>
            <person name="Shea T."/>
            <person name="Sisk P."/>
            <person name="Stolte C."/>
            <person name="Sykes S."/>
            <person name="Wortman J."/>
            <person name="Nusbaum C."/>
            <person name="Birren B."/>
        </authorList>
    </citation>
    <scope>NUCLEOTIDE SEQUENCE</scope>
    <source>
        <strain evidence="1">ERTm3</strain>
    </source>
</reference>
<evidence type="ECO:0000313" key="2">
    <source>
        <dbReference type="Proteomes" id="UP000002872"/>
    </source>
</evidence>
<dbReference type="OrthoDB" id="10278568at2759"/>
<organism evidence="1 2">
    <name type="scientific">Nematocida parisii (strain ERTm3)</name>
    <name type="common">Nematode killer fungus</name>
    <dbReference type="NCBI Taxonomy" id="935791"/>
    <lineage>
        <taxon>Eukaryota</taxon>
        <taxon>Fungi</taxon>
        <taxon>Fungi incertae sedis</taxon>
        <taxon>Microsporidia</taxon>
        <taxon>Nematocida</taxon>
    </lineage>
</organism>
<accession>I3EDT2</accession>
<gene>
    <name evidence="1" type="ORF">NEQG_02502</name>
</gene>
<dbReference type="VEuPathDB" id="MicrosporidiaDB:NEQG_02502"/>
<evidence type="ECO:0000313" key="1">
    <source>
        <dbReference type="EMBL" id="EIJ87379.1"/>
    </source>
</evidence>
<keyword evidence="2" id="KW-1185">Reference proteome</keyword>
<sequence>MSAVVSAEHPEILTKDQLMFHFNNLNVHRGVLIITSNTCQPCKALKNTLYNQYFQTPEGRGNLNKFVIITIQDSKNPSVLMGPTGLVKELNVRNAPSVFIVDVSTRTCTPAYIEGYDINSVTRMIKMNNI</sequence>
<protein>
    <recommendedName>
        <fullName evidence="3">Thioredoxin domain-containing protein</fullName>
    </recommendedName>
</protein>
<dbReference type="InterPro" id="IPR036249">
    <property type="entry name" value="Thioredoxin-like_sf"/>
</dbReference>
<proteinExistence type="predicted"/>
<dbReference type="EMBL" id="GL870883">
    <property type="protein sequence ID" value="EIJ87379.1"/>
    <property type="molecule type" value="Genomic_DNA"/>
</dbReference>
<dbReference type="AlphaFoldDB" id="I3EDT2"/>
<dbReference type="HOGENOM" id="CLU_1938715_0_0_1"/>
<dbReference type="Proteomes" id="UP000002872">
    <property type="component" value="Unassembled WGS sequence"/>
</dbReference>
<dbReference type="SUPFAM" id="SSF52833">
    <property type="entry name" value="Thioredoxin-like"/>
    <property type="match status" value="1"/>
</dbReference>
<dbReference type="InParanoid" id="I3EDT2"/>
<evidence type="ECO:0008006" key="3">
    <source>
        <dbReference type="Google" id="ProtNLM"/>
    </source>
</evidence>
<dbReference type="OMA" id="RTCTPAY"/>
<dbReference type="Gene3D" id="3.40.30.10">
    <property type="entry name" value="Glutaredoxin"/>
    <property type="match status" value="1"/>
</dbReference>